<accession>A0A963Z2U2</accession>
<comment type="caution">
    <text evidence="1">The sequence shown here is derived from an EMBL/GenBank/DDBJ whole genome shotgun (WGS) entry which is preliminary data.</text>
</comment>
<evidence type="ECO:0000313" key="1">
    <source>
        <dbReference type="EMBL" id="MCB8881740.1"/>
    </source>
</evidence>
<reference evidence="1 2" key="1">
    <citation type="journal article" date="2021" name="Microorganisms">
        <title>Acidisoma silvae sp. nov. and Acidisomacellulosilytica sp. nov., Two Acidophilic Bacteria Isolated from Decaying Wood, Hydrolyzing Cellulose and Producing Poly-3-hydroxybutyrate.</title>
        <authorList>
            <person name="Mieszkin S."/>
            <person name="Pouder E."/>
            <person name="Uroz S."/>
            <person name="Simon-Colin C."/>
            <person name="Alain K."/>
        </authorList>
    </citation>
    <scope>NUCLEOTIDE SEQUENCE [LARGE SCALE GENOMIC DNA]</scope>
    <source>
        <strain evidence="1 2">HW T5.17</strain>
    </source>
</reference>
<dbReference type="EMBL" id="JAESVA010000005">
    <property type="protein sequence ID" value="MCB8881740.1"/>
    <property type="molecule type" value="Genomic_DNA"/>
</dbReference>
<dbReference type="Proteomes" id="UP000721844">
    <property type="component" value="Unassembled WGS sequence"/>
</dbReference>
<dbReference type="AlphaFoldDB" id="A0A963Z2U2"/>
<dbReference type="InterPro" id="IPR029044">
    <property type="entry name" value="Nucleotide-diphossugar_trans"/>
</dbReference>
<protein>
    <submittedName>
        <fullName evidence="1">Uncharacterized protein</fullName>
    </submittedName>
</protein>
<proteinExistence type="predicted"/>
<name>A0A963Z2U2_9PROT</name>
<dbReference type="SUPFAM" id="SSF53448">
    <property type="entry name" value="Nucleotide-diphospho-sugar transferases"/>
    <property type="match status" value="1"/>
</dbReference>
<sequence>MAQANISTGTKLLPSARTAVMSDKPRLSLRSAISSQAYGAVKRAAQVADAYSKFHDRVTFDDRRVNANVLVTILAGYKQDLWPLVMPRLKAAIRAMNGADICFVSPGKRDQALADLCKAENWSYLATSTNDVSLAQNICFKQFDQAQWIVKLDEDMFLLPDTIVNLVREYKRIKDSGKVDPGFVAPMIPLNGFCYRPLLSRLGLLAEFEARFGKARLATSGLPIHTDPIVARWIWEKTSPLDELAQQLGQAESDDLLSPIQFSIGIIVFERSFWETFGYFTVHRRKLLAGMNTLGGDEAHICAAAMLHSRPIVVTTHAVAGHFSFGGQYAGMIDLMRSKPDLFA</sequence>
<dbReference type="RefSeq" id="WP_227308404.1">
    <property type="nucleotide sequence ID" value="NZ_JAESVA010000005.1"/>
</dbReference>
<organism evidence="1 2">
    <name type="scientific">Acidisoma cellulosilyticum</name>
    <dbReference type="NCBI Taxonomy" id="2802395"/>
    <lineage>
        <taxon>Bacteria</taxon>
        <taxon>Pseudomonadati</taxon>
        <taxon>Pseudomonadota</taxon>
        <taxon>Alphaproteobacteria</taxon>
        <taxon>Acetobacterales</taxon>
        <taxon>Acidocellaceae</taxon>
        <taxon>Acidisoma</taxon>
    </lineage>
</organism>
<gene>
    <name evidence="1" type="ORF">ACELLULO517_15940</name>
</gene>
<evidence type="ECO:0000313" key="2">
    <source>
        <dbReference type="Proteomes" id="UP000721844"/>
    </source>
</evidence>
<keyword evidence="2" id="KW-1185">Reference proteome</keyword>